<protein>
    <recommendedName>
        <fullName evidence="4">Lipoprotein LpqB beta-propeller domain-containing protein</fullName>
    </recommendedName>
</protein>
<dbReference type="Proteomes" id="UP001501442">
    <property type="component" value="Unassembled WGS sequence"/>
</dbReference>
<proteinExistence type="predicted"/>
<keyword evidence="3" id="KW-1185">Reference proteome</keyword>
<name>A0ABP8TZJ9_9ACTN</name>
<comment type="caution">
    <text evidence="2">The sequence shown here is derived from an EMBL/GenBank/DDBJ whole genome shotgun (WGS) entry which is preliminary data.</text>
</comment>
<sequence length="460" mass="51858">MSTDLYGARVLGIAGDRRSLRLRVFVVYYEPSIEGGFPLPEDAVFFLRLLWDFADREYGRPRPLARVFDYKPLMDEAWVAANARWFIEGVERVATRNHPMTDEQWDELGMFYHLRDGGWQDEELLVQGDYVVRVTDPRWLEGLEPGDTRSTVWDTGSGAPEPRDAPHVPDFSRPAHVIEPFRAGRREGRQVSGMAFSDDGAHLAVLNGSRELVVYETADWTERLRLAHGVGLPVLMWVPGRPVVAVKSFLDDEQWAYDLEAGAVTEAPHEPGGVRSRTGRYRARHLLPGVEFIDADGGADESVVLPDGFDAGRLRQVAFSADESRMFLIGEDHPDITVAEPSTGRVHGRIETDWDWVRDLAVAPSGRYILITQSPFASDYQREPSVWRVAGGPVMHGSLERQAHLVAWSPDDRWAVVESRIREKAPSRLDVFPIGLPAEPPEELRAVLAGEEESRQVYWE</sequence>
<evidence type="ECO:0000256" key="1">
    <source>
        <dbReference type="SAM" id="MobiDB-lite"/>
    </source>
</evidence>
<dbReference type="RefSeq" id="WP_345428373.1">
    <property type="nucleotide sequence ID" value="NZ_BAABHK010000001.1"/>
</dbReference>
<evidence type="ECO:0008006" key="4">
    <source>
        <dbReference type="Google" id="ProtNLM"/>
    </source>
</evidence>
<dbReference type="SUPFAM" id="SSF82171">
    <property type="entry name" value="DPP6 N-terminal domain-like"/>
    <property type="match status" value="1"/>
</dbReference>
<dbReference type="EMBL" id="BAABHK010000001">
    <property type="protein sequence ID" value="GAA4619967.1"/>
    <property type="molecule type" value="Genomic_DNA"/>
</dbReference>
<accession>A0ABP8TZJ9</accession>
<evidence type="ECO:0000313" key="3">
    <source>
        <dbReference type="Proteomes" id="UP001501442"/>
    </source>
</evidence>
<reference evidence="3" key="1">
    <citation type="journal article" date="2019" name="Int. J. Syst. Evol. Microbiol.">
        <title>The Global Catalogue of Microorganisms (GCM) 10K type strain sequencing project: providing services to taxonomists for standard genome sequencing and annotation.</title>
        <authorList>
            <consortium name="The Broad Institute Genomics Platform"/>
            <consortium name="The Broad Institute Genome Sequencing Center for Infectious Disease"/>
            <person name="Wu L."/>
            <person name="Ma J."/>
        </authorList>
    </citation>
    <scope>NUCLEOTIDE SEQUENCE [LARGE SCALE GENOMIC DNA]</scope>
    <source>
        <strain evidence="3">JCM 17939</strain>
    </source>
</reference>
<organism evidence="2 3">
    <name type="scientific">Actinoallomurus vinaceus</name>
    <dbReference type="NCBI Taxonomy" id="1080074"/>
    <lineage>
        <taxon>Bacteria</taxon>
        <taxon>Bacillati</taxon>
        <taxon>Actinomycetota</taxon>
        <taxon>Actinomycetes</taxon>
        <taxon>Streptosporangiales</taxon>
        <taxon>Thermomonosporaceae</taxon>
        <taxon>Actinoallomurus</taxon>
    </lineage>
</organism>
<gene>
    <name evidence="2" type="ORF">GCM10023196_002110</name>
</gene>
<evidence type="ECO:0000313" key="2">
    <source>
        <dbReference type="EMBL" id="GAA4619967.1"/>
    </source>
</evidence>
<dbReference type="InterPro" id="IPR015943">
    <property type="entry name" value="WD40/YVTN_repeat-like_dom_sf"/>
</dbReference>
<dbReference type="Gene3D" id="2.130.10.10">
    <property type="entry name" value="YVTN repeat-like/Quinoprotein amine dehydrogenase"/>
    <property type="match status" value="1"/>
</dbReference>
<feature type="region of interest" description="Disordered" evidence="1">
    <location>
        <begin position="145"/>
        <end position="171"/>
    </location>
</feature>